<protein>
    <submittedName>
        <fullName evidence="4">Myb domain-containing protein</fullName>
    </submittedName>
</protein>
<evidence type="ECO:0000256" key="1">
    <source>
        <dbReference type="SAM" id="Coils"/>
    </source>
</evidence>
<dbReference type="PANTHER" id="PTHR47430:SF4">
    <property type="entry name" value="GB|AAC33480.1"/>
    <property type="match status" value="1"/>
</dbReference>
<dbReference type="SUPFAM" id="SSF46689">
    <property type="entry name" value="Homeodomain-like"/>
    <property type="match status" value="1"/>
</dbReference>
<dbReference type="InterPro" id="IPR009057">
    <property type="entry name" value="Homeodomain-like_sf"/>
</dbReference>
<dbReference type="PROSITE" id="PS51294">
    <property type="entry name" value="HTH_MYB"/>
    <property type="match status" value="1"/>
</dbReference>
<gene>
    <name evidence="4" type="ORF">cgd3_2510</name>
</gene>
<dbReference type="SMART" id="SM00717">
    <property type="entry name" value="SANT"/>
    <property type="match status" value="2"/>
</dbReference>
<keyword evidence="5" id="KW-1185">Reference proteome</keyword>
<dbReference type="OrthoDB" id="39591at2759"/>
<accession>Q5CUK2</accession>
<dbReference type="InterPro" id="IPR017930">
    <property type="entry name" value="Myb_dom"/>
</dbReference>
<dbReference type="AlphaFoldDB" id="Q5CUK2"/>
<name>Q5CUK2_CRYPI</name>
<dbReference type="Gene3D" id="1.10.10.60">
    <property type="entry name" value="Homeodomain-like"/>
    <property type="match status" value="1"/>
</dbReference>
<dbReference type="PANTHER" id="PTHR47430">
    <property type="entry name" value="GB|AAC33480.1"/>
    <property type="match status" value="1"/>
</dbReference>
<evidence type="ECO:0000259" key="2">
    <source>
        <dbReference type="PROSITE" id="PS50090"/>
    </source>
</evidence>
<dbReference type="OMA" id="SIYYCAK"/>
<dbReference type="Proteomes" id="UP000006726">
    <property type="component" value="Chromosome 3"/>
</dbReference>
<dbReference type="InterPro" id="IPR001005">
    <property type="entry name" value="SANT/Myb"/>
</dbReference>
<dbReference type="EMBL" id="AAEE01000004">
    <property type="protein sequence ID" value="EAK89264.1"/>
    <property type="molecule type" value="Genomic_DNA"/>
</dbReference>
<feature type="domain" description="Myb-like" evidence="2">
    <location>
        <begin position="102"/>
        <end position="147"/>
    </location>
</feature>
<organism evidence="4 5">
    <name type="scientific">Cryptosporidium parvum (strain Iowa II)</name>
    <dbReference type="NCBI Taxonomy" id="353152"/>
    <lineage>
        <taxon>Eukaryota</taxon>
        <taxon>Sar</taxon>
        <taxon>Alveolata</taxon>
        <taxon>Apicomplexa</taxon>
        <taxon>Conoidasida</taxon>
        <taxon>Coccidia</taxon>
        <taxon>Eucoccidiorida</taxon>
        <taxon>Eimeriorina</taxon>
        <taxon>Cryptosporidiidae</taxon>
        <taxon>Cryptosporidium</taxon>
    </lineage>
</organism>
<proteinExistence type="predicted"/>
<feature type="non-terminal residue" evidence="4">
    <location>
        <position position="1"/>
    </location>
</feature>
<evidence type="ECO:0000259" key="3">
    <source>
        <dbReference type="PROSITE" id="PS51294"/>
    </source>
</evidence>
<reference evidence="4 5" key="1">
    <citation type="journal article" date="2004" name="Science">
        <title>Complete genome sequence of the apicomplexan, Cryptosporidium parvum.</title>
        <authorList>
            <person name="Abrahamsen M.S."/>
            <person name="Templeton T.J."/>
            <person name="Enomoto S."/>
            <person name="Abrahante J.E."/>
            <person name="Zhu G."/>
            <person name="Lancto C.A."/>
            <person name="Deng M."/>
            <person name="Liu C."/>
            <person name="Widmer G."/>
            <person name="Tzipori S."/>
            <person name="Buck G.A."/>
            <person name="Xu P."/>
            <person name="Bankier A.T."/>
            <person name="Dear P.H."/>
            <person name="Konfortov B.A."/>
            <person name="Spriggs H.F."/>
            <person name="Iyer L."/>
            <person name="Anantharaman V."/>
            <person name="Aravind L."/>
            <person name="Kapur V."/>
        </authorList>
    </citation>
    <scope>NUCLEOTIDE SEQUENCE [LARGE SCALE GENOMIC DNA]</scope>
    <source>
        <strain evidence="5">Iowa II</strain>
    </source>
</reference>
<sequence length="441" mass="52007">QKISVKTNMASNIFQTRSWNDHLNNRNILKGKFSSSERDIINNSVKDYIKSQQWNWDEGLDNLFSTRGGKKDRHWPIIGESLPNRSLQSIYYCAKRMLMRGKKGKWTKEEEQELIKLVNEHGKKWSMFVEFIGRSAASIRDKWRDLHTKIVENDSNDSGYILNLNSQIEKPLKSKMPFVIDVFVLYCIERYTGKFLPFKGISWKTIIESLCSPNFPTEFIYFWKKCCRKINEKLGINLQPIDGTDLSNFYGKISQGQIRLRYVSSLYPKLKYIQDEQALSLISNTFSQAVNYLYETRYNYSHIDEIKYNDWPKLLSAHIPLTTLWSRIRLALTRITKKNMHISDRISILYERLKNKLLKCQVLDSIDSTESRFLFEDDEDYANENMDGCPYFHVDTKRLRKTVVELLKTQSKREKKSKNAARLQKEYSSLQQVFQSGNYIT</sequence>
<dbReference type="KEGG" id="cpv:cgd3_2510"/>
<evidence type="ECO:0000313" key="5">
    <source>
        <dbReference type="Proteomes" id="UP000006726"/>
    </source>
</evidence>
<dbReference type="InParanoid" id="Q5CUK2"/>
<dbReference type="PROSITE" id="PS50090">
    <property type="entry name" value="MYB_LIKE"/>
    <property type="match status" value="1"/>
</dbReference>
<feature type="domain" description="HTH myb-type" evidence="3">
    <location>
        <begin position="102"/>
        <end position="150"/>
    </location>
</feature>
<dbReference type="RefSeq" id="XP_626812.1">
    <property type="nucleotide sequence ID" value="XM_626812.1"/>
</dbReference>
<evidence type="ECO:0000313" key="4">
    <source>
        <dbReference type="EMBL" id="EAK89264.1"/>
    </source>
</evidence>
<dbReference type="Pfam" id="PF00249">
    <property type="entry name" value="Myb_DNA-binding"/>
    <property type="match status" value="1"/>
</dbReference>
<feature type="coiled-coil region" evidence="1">
    <location>
        <begin position="406"/>
        <end position="433"/>
    </location>
</feature>
<comment type="caution">
    <text evidence="4">The sequence shown here is derived from an EMBL/GenBank/DDBJ whole genome shotgun (WGS) entry which is preliminary data.</text>
</comment>
<dbReference type="CDD" id="cd00167">
    <property type="entry name" value="SANT"/>
    <property type="match status" value="1"/>
</dbReference>
<dbReference type="STRING" id="353152.Q5CUK2"/>
<keyword evidence="1" id="KW-0175">Coiled coil</keyword>
<dbReference type="GeneID" id="3373779"/>